<dbReference type="GO" id="GO:0160148">
    <property type="term" value="F:tRNA pseudouridine(55) synthase activity"/>
    <property type="evidence" value="ECO:0007669"/>
    <property type="project" value="UniProtKB-EC"/>
</dbReference>
<dbReference type="PANTHER" id="PTHR13767">
    <property type="entry name" value="TRNA-PSEUDOURIDINE SYNTHASE"/>
    <property type="match status" value="1"/>
</dbReference>
<comment type="similarity">
    <text evidence="2 5">Belongs to the pseudouridine synthase TruB family. Type 1 subfamily.</text>
</comment>
<comment type="caution">
    <text evidence="9">The sequence shown here is derived from an EMBL/GenBank/DDBJ whole genome shotgun (WGS) entry which is preliminary data.</text>
</comment>
<dbReference type="GO" id="GO:0031119">
    <property type="term" value="P:tRNA pseudouridine synthesis"/>
    <property type="evidence" value="ECO:0007669"/>
    <property type="project" value="UniProtKB-UniRule"/>
</dbReference>
<comment type="catalytic activity">
    <reaction evidence="1 5">
        <text>uridine(55) in tRNA = pseudouridine(55) in tRNA</text>
        <dbReference type="Rhea" id="RHEA:42532"/>
        <dbReference type="Rhea" id="RHEA-COMP:10101"/>
        <dbReference type="Rhea" id="RHEA-COMP:10102"/>
        <dbReference type="ChEBI" id="CHEBI:65314"/>
        <dbReference type="ChEBI" id="CHEBI:65315"/>
        <dbReference type="EC" id="5.4.99.25"/>
    </reaction>
</comment>
<evidence type="ECO:0000256" key="3">
    <source>
        <dbReference type="ARBA" id="ARBA00022694"/>
    </source>
</evidence>
<dbReference type="NCBIfam" id="TIGR00431">
    <property type="entry name" value="TruB"/>
    <property type="match status" value="1"/>
</dbReference>
<dbReference type="eggNOG" id="COG0130">
    <property type="taxonomic scope" value="Bacteria"/>
</dbReference>
<proteinExistence type="inferred from homology"/>
<evidence type="ECO:0000256" key="1">
    <source>
        <dbReference type="ARBA" id="ARBA00000385"/>
    </source>
</evidence>
<evidence type="ECO:0000259" key="8">
    <source>
        <dbReference type="Pfam" id="PF16198"/>
    </source>
</evidence>
<gene>
    <name evidence="5" type="primary">truB</name>
    <name evidence="9" type="ORF">CY0110_17492</name>
</gene>
<dbReference type="EMBL" id="AAXW01000002">
    <property type="protein sequence ID" value="EAZ93612.1"/>
    <property type="molecule type" value="Genomic_DNA"/>
</dbReference>
<dbReference type="AlphaFoldDB" id="A3III0"/>
<keyword evidence="3 5" id="KW-0819">tRNA processing</keyword>
<dbReference type="EC" id="5.4.99.25" evidence="5"/>
<keyword evidence="10" id="KW-1185">Reference proteome</keyword>
<dbReference type="InterPro" id="IPR015240">
    <property type="entry name" value="tRNA_sdUridine_synth_fam1_C"/>
</dbReference>
<evidence type="ECO:0000259" key="7">
    <source>
        <dbReference type="Pfam" id="PF09157"/>
    </source>
</evidence>
<reference evidence="9 10" key="1">
    <citation type="submission" date="2007-03" db="EMBL/GenBank/DDBJ databases">
        <authorList>
            <person name="Stal L."/>
            <person name="Ferriera S."/>
            <person name="Johnson J."/>
            <person name="Kravitz S."/>
            <person name="Beeson K."/>
            <person name="Sutton G."/>
            <person name="Rogers Y.-H."/>
            <person name="Friedman R."/>
            <person name="Frazier M."/>
            <person name="Venter J.C."/>
        </authorList>
    </citation>
    <scope>NUCLEOTIDE SEQUENCE [LARGE SCALE GENOMIC DNA]</scope>
    <source>
        <strain evidence="9 10">CCY0110</strain>
    </source>
</reference>
<evidence type="ECO:0000256" key="5">
    <source>
        <dbReference type="HAMAP-Rule" id="MF_01080"/>
    </source>
</evidence>
<dbReference type="InterPro" id="IPR002501">
    <property type="entry name" value="PsdUridine_synth_N"/>
</dbReference>
<dbReference type="Proteomes" id="UP000003781">
    <property type="component" value="Unassembled WGS sequence"/>
</dbReference>
<dbReference type="Gene3D" id="3.30.2350.10">
    <property type="entry name" value="Pseudouridine synthase"/>
    <property type="match status" value="1"/>
</dbReference>
<evidence type="ECO:0000313" key="10">
    <source>
        <dbReference type="Proteomes" id="UP000003781"/>
    </source>
</evidence>
<protein>
    <recommendedName>
        <fullName evidence="5">tRNA pseudouridine synthase B</fullName>
        <ecNumber evidence="5">5.4.99.25</ecNumber>
    </recommendedName>
    <alternativeName>
        <fullName evidence="5">tRNA pseudouridine(55) synthase</fullName>
        <shortName evidence="5">Psi55 synthase</shortName>
    </alternativeName>
    <alternativeName>
        <fullName evidence="5">tRNA pseudouridylate synthase</fullName>
    </alternativeName>
    <alternativeName>
        <fullName evidence="5">tRNA-uridine isomerase</fullName>
    </alternativeName>
</protein>
<dbReference type="PANTHER" id="PTHR13767:SF2">
    <property type="entry name" value="PSEUDOURIDYLATE SYNTHASE TRUB1"/>
    <property type="match status" value="1"/>
</dbReference>
<dbReference type="InterPro" id="IPR014780">
    <property type="entry name" value="tRNA_psdUridine_synth_TruB"/>
</dbReference>
<name>A3III0_9CHRO</name>
<dbReference type="Pfam" id="PF09157">
    <property type="entry name" value="TruB-C_2"/>
    <property type="match status" value="1"/>
</dbReference>
<dbReference type="SUPFAM" id="SSF55120">
    <property type="entry name" value="Pseudouridine synthase"/>
    <property type="match status" value="1"/>
</dbReference>
<dbReference type="InterPro" id="IPR020103">
    <property type="entry name" value="PsdUridine_synth_cat_dom_sf"/>
</dbReference>
<dbReference type="GO" id="GO:1990481">
    <property type="term" value="P:mRNA pseudouridine synthesis"/>
    <property type="evidence" value="ECO:0007669"/>
    <property type="project" value="TreeGrafter"/>
</dbReference>
<organism evidence="9 10">
    <name type="scientific">Crocosphaera chwakensis CCY0110</name>
    <dbReference type="NCBI Taxonomy" id="391612"/>
    <lineage>
        <taxon>Bacteria</taxon>
        <taxon>Bacillati</taxon>
        <taxon>Cyanobacteriota</taxon>
        <taxon>Cyanophyceae</taxon>
        <taxon>Oscillatoriophycideae</taxon>
        <taxon>Chroococcales</taxon>
        <taxon>Aphanothecaceae</taxon>
        <taxon>Crocosphaera</taxon>
        <taxon>Crocosphaera chwakensis</taxon>
    </lineage>
</organism>
<accession>A3III0</accession>
<comment type="function">
    <text evidence="5">Responsible for synthesis of pseudouridine from uracil-55 in the psi GC loop of transfer RNAs.</text>
</comment>
<dbReference type="InterPro" id="IPR032819">
    <property type="entry name" value="TruB_C"/>
</dbReference>
<feature type="domain" description="Pseudouridine synthase II N-terminal" evidence="6">
    <location>
        <begin position="1"/>
        <end position="146"/>
    </location>
</feature>
<evidence type="ECO:0000313" key="9">
    <source>
        <dbReference type="EMBL" id="EAZ93612.1"/>
    </source>
</evidence>
<dbReference type="Pfam" id="PF01509">
    <property type="entry name" value="TruB_N"/>
    <property type="match status" value="1"/>
</dbReference>
<dbReference type="CDD" id="cd02573">
    <property type="entry name" value="PseudoU_synth_EcTruB"/>
    <property type="match status" value="1"/>
</dbReference>
<evidence type="ECO:0000256" key="2">
    <source>
        <dbReference type="ARBA" id="ARBA00005642"/>
    </source>
</evidence>
<evidence type="ECO:0000256" key="4">
    <source>
        <dbReference type="ARBA" id="ARBA00023235"/>
    </source>
</evidence>
<feature type="active site" description="Nucleophile" evidence="5">
    <location>
        <position position="11"/>
    </location>
</feature>
<evidence type="ECO:0000259" key="6">
    <source>
        <dbReference type="Pfam" id="PF01509"/>
    </source>
</evidence>
<feature type="domain" description="tRNA pseudouridylate synthase B C-terminal" evidence="8">
    <location>
        <begin position="147"/>
        <end position="188"/>
    </location>
</feature>
<dbReference type="HAMAP" id="MF_01080">
    <property type="entry name" value="TruB_bact"/>
    <property type="match status" value="1"/>
</dbReference>
<dbReference type="GO" id="GO:0003723">
    <property type="term" value="F:RNA binding"/>
    <property type="evidence" value="ECO:0007669"/>
    <property type="project" value="InterPro"/>
</dbReference>
<sequence>MKKVGHGGTLDPAATGVLPIAVGKATRLLPFLPENKAYKAIIRFGVQTTTDDLQGEVIKCQPVPNLSIEQIKPLFSQFLGEIEQIPPMYSAIQRDGKRLYELARKGETVEVPVRTVRVDKIDVLDWYAGEFPELVVNIECGSGTYIRAIARDIGDKLGVGGTLAALTRTKSCGMMLSETITLEELEKQTQQGTFSLLKPELLLNHLPKITLSEEEGKRWCQGQKIVIDPINLVTSSDMIQVHNELGEFLGISQIIFSDNHQLLKPKVVIK</sequence>
<feature type="domain" description="tRNA pseudouridine synthase II TruB subfamily 1 C-terminal" evidence="7">
    <location>
        <begin position="207"/>
        <end position="269"/>
    </location>
</feature>
<dbReference type="Pfam" id="PF16198">
    <property type="entry name" value="TruB_C_2"/>
    <property type="match status" value="1"/>
</dbReference>
<keyword evidence="4 5" id="KW-0413">Isomerase</keyword>